<proteinExistence type="predicted"/>
<evidence type="ECO:0000313" key="1">
    <source>
        <dbReference type="EMBL" id="EXF95360.1"/>
    </source>
</evidence>
<gene>
    <name evidence="1" type="ORF">HK44_026495</name>
</gene>
<comment type="caution">
    <text evidence="1">The sequence shown here is derived from an EMBL/GenBank/DDBJ whole genome shotgun (WGS) entry which is preliminary data.</text>
</comment>
<accession>A0A010SRB7</accession>
<dbReference type="OrthoDB" id="6636571at2"/>
<reference evidence="1 2" key="1">
    <citation type="journal article" date="2011" name="J. Bacteriol.">
        <title>Draft genome sequence of the polycyclic aromatic hydrocarbon-degrading, genetically engineered bioluminescent bioreporter Pseudomonas fluorescens HK44.</title>
        <authorList>
            <person name="Chauhan A."/>
            <person name="Layton A.C."/>
            <person name="Williams D.E."/>
            <person name="Smartt A.E."/>
            <person name="Ripp S."/>
            <person name="Karpinets T.V."/>
            <person name="Brown S.D."/>
            <person name="Sayler G.S."/>
        </authorList>
    </citation>
    <scope>NUCLEOTIDE SEQUENCE [LARGE SCALE GENOMIC DNA]</scope>
    <source>
        <strain evidence="1 2">HK44</strain>
    </source>
</reference>
<name>A0A010SRB7_PSEFL</name>
<dbReference type="eggNOG" id="ENOG5033AXT">
    <property type="taxonomic scope" value="Bacteria"/>
</dbReference>
<evidence type="ECO:0000313" key="2">
    <source>
        <dbReference type="Proteomes" id="UP000022611"/>
    </source>
</evidence>
<dbReference type="RefSeq" id="WP_019691526.1">
    <property type="nucleotide sequence ID" value="NZ_AFOY02000008.1"/>
</dbReference>
<dbReference type="Proteomes" id="UP000022611">
    <property type="component" value="Unassembled WGS sequence"/>
</dbReference>
<sequence>MSLLTPDIEATASNGGLTVVSTGSGGVTVAATPAAISSLLNPLLMKIVSTHTPYDEIADVEMDYRGVDEKIEHNNVSVYSEVIIDNVGYMELIESLILTIDDEEPGAQKRFLYAINQKYKVARRELFMRQSVKPVTAEQKLNVIRMGSDELVLKVSELIVDIKTGFYGIPSELIEWARQLIVCYGFIHCKILEPPQ</sequence>
<organism evidence="1 2">
    <name type="scientific">Pseudomonas fluorescens HK44</name>
    <dbReference type="NCBI Taxonomy" id="1042209"/>
    <lineage>
        <taxon>Bacteria</taxon>
        <taxon>Pseudomonadati</taxon>
        <taxon>Pseudomonadota</taxon>
        <taxon>Gammaproteobacteria</taxon>
        <taxon>Pseudomonadales</taxon>
        <taxon>Pseudomonadaceae</taxon>
        <taxon>Pseudomonas</taxon>
    </lineage>
</organism>
<dbReference type="PATRIC" id="fig|1042209.11.peg.1863"/>
<dbReference type="HOGENOM" id="CLU_1382228_0_0_6"/>
<protein>
    <submittedName>
        <fullName evidence="1">Uncharacterized protein</fullName>
    </submittedName>
</protein>
<dbReference type="AlphaFoldDB" id="A0A010SRB7"/>
<dbReference type="EMBL" id="AFOY02000008">
    <property type="protein sequence ID" value="EXF95360.1"/>
    <property type="molecule type" value="Genomic_DNA"/>
</dbReference>